<dbReference type="HOGENOM" id="CLU_3267260_0_0_5"/>
<keyword evidence="2" id="KW-1185">Reference proteome</keyword>
<dbReference type="Proteomes" id="UP000010077">
    <property type="component" value="Chromosome"/>
</dbReference>
<gene>
    <name evidence="1" type="ORF">A1OE_810</name>
</gene>
<organism evidence="1 2">
    <name type="scientific">Candidatus Endolissoclinum faulkneri L2</name>
    <dbReference type="NCBI Taxonomy" id="1193729"/>
    <lineage>
        <taxon>Bacteria</taxon>
        <taxon>Pseudomonadati</taxon>
        <taxon>Pseudomonadota</taxon>
        <taxon>Alphaproteobacteria</taxon>
        <taxon>Rhodospirillales</taxon>
        <taxon>Rhodospirillaceae</taxon>
        <taxon>Candidatus Endolissoclinum</taxon>
    </lineage>
</organism>
<dbReference type="EMBL" id="CP003539">
    <property type="protein sequence ID" value="AFX98995.1"/>
    <property type="molecule type" value="Genomic_DNA"/>
</dbReference>
<reference evidence="1 2" key="1">
    <citation type="journal article" date="2012" name="Proc. Natl. Acad. Sci. U.S.A.">
        <title>Genome streamlining and chemical defense in a coral reef symbiosis.</title>
        <authorList>
            <person name="Kwan J.C."/>
            <person name="Donia M.S."/>
            <person name="Han A.W."/>
            <person name="Hirose E."/>
            <person name="Haygood M.G."/>
            <person name="Schmidt E.W."/>
        </authorList>
    </citation>
    <scope>NUCLEOTIDE SEQUENCE [LARGE SCALE GENOMIC DNA]</scope>
    <source>
        <strain evidence="1 2">L2</strain>
    </source>
</reference>
<protein>
    <submittedName>
        <fullName evidence="1">Uncharacterized protein</fullName>
    </submittedName>
</protein>
<evidence type="ECO:0000313" key="2">
    <source>
        <dbReference type="Proteomes" id="UP000010077"/>
    </source>
</evidence>
<dbReference type="STRING" id="1193729.A1OE_810"/>
<sequence>MIIKCIVVSNSVHLNAHEFNKYLVDYQSKANTFTHWRQFII</sequence>
<evidence type="ECO:0000313" key="1">
    <source>
        <dbReference type="EMBL" id="AFX98995.1"/>
    </source>
</evidence>
<dbReference type="KEGG" id="thal:A1OE_810"/>
<dbReference type="AlphaFoldDB" id="K7YHG5"/>
<accession>K7YHG5</accession>
<proteinExistence type="predicted"/>
<name>K7YHG5_9PROT</name>